<dbReference type="EMBL" id="DXAN01000023">
    <property type="protein sequence ID" value="HJA08964.1"/>
    <property type="molecule type" value="Genomic_DNA"/>
</dbReference>
<dbReference type="PROSITE" id="PS00194">
    <property type="entry name" value="THIOREDOXIN_1"/>
    <property type="match status" value="1"/>
</dbReference>
<dbReference type="InterPro" id="IPR000866">
    <property type="entry name" value="AhpC/TSA"/>
</dbReference>
<sequence length="155" mass="17144">MKKLALLLACVALLLAPVAARAQGQSIGTTPLLDLVAAAKGKVVVLNFFASFCPPCRMEIPGLMKLRSQFSPDEVEIIGISVDNTLTDMDEFARNYDFNYPVYYGGEELAYAFRVSAIPHNVVYDRRGRMAYNRAGYLAEEELGTLLRDLLKCDS</sequence>
<dbReference type="GO" id="GO:0016491">
    <property type="term" value="F:oxidoreductase activity"/>
    <property type="evidence" value="ECO:0007669"/>
    <property type="project" value="InterPro"/>
</dbReference>
<reference evidence="4" key="1">
    <citation type="journal article" date="2021" name="PeerJ">
        <title>Extensive microbial diversity within the chicken gut microbiome revealed by metagenomics and culture.</title>
        <authorList>
            <person name="Gilroy R."/>
            <person name="Ravi A."/>
            <person name="Getino M."/>
            <person name="Pursley I."/>
            <person name="Horton D.L."/>
            <person name="Alikhan N.F."/>
            <person name="Baker D."/>
            <person name="Gharbi K."/>
            <person name="Hall N."/>
            <person name="Watson M."/>
            <person name="Adriaenssens E.M."/>
            <person name="Foster-Nyarko E."/>
            <person name="Jarju S."/>
            <person name="Secka A."/>
            <person name="Antonio M."/>
            <person name="Oren A."/>
            <person name="Chaudhuri R.R."/>
            <person name="La Ragione R."/>
            <person name="Hildebrand F."/>
            <person name="Pallen M.J."/>
        </authorList>
    </citation>
    <scope>NUCLEOTIDE SEQUENCE</scope>
    <source>
        <strain evidence="4">CHK186-16707</strain>
    </source>
</reference>
<gene>
    <name evidence="4" type="ORF">H9962_07225</name>
</gene>
<comment type="caution">
    <text evidence="4">The sequence shown here is derived from an EMBL/GenBank/DDBJ whole genome shotgun (WGS) entry which is preliminary data.</text>
</comment>
<dbReference type="GO" id="GO:0016209">
    <property type="term" value="F:antioxidant activity"/>
    <property type="evidence" value="ECO:0007669"/>
    <property type="project" value="InterPro"/>
</dbReference>
<evidence type="ECO:0000256" key="1">
    <source>
        <dbReference type="ARBA" id="ARBA00023284"/>
    </source>
</evidence>
<protein>
    <submittedName>
        <fullName evidence="4">TlpA family protein disulfide reductase</fullName>
    </submittedName>
</protein>
<name>A0A9D2HEC9_9BACT</name>
<dbReference type="PROSITE" id="PS51352">
    <property type="entry name" value="THIOREDOXIN_2"/>
    <property type="match status" value="1"/>
</dbReference>
<evidence type="ECO:0000256" key="2">
    <source>
        <dbReference type="SAM" id="SignalP"/>
    </source>
</evidence>
<organism evidence="4 5">
    <name type="scientific">Candidatus Mailhella merdigallinarum</name>
    <dbReference type="NCBI Taxonomy" id="2838658"/>
    <lineage>
        <taxon>Bacteria</taxon>
        <taxon>Pseudomonadati</taxon>
        <taxon>Thermodesulfobacteriota</taxon>
        <taxon>Desulfovibrionia</taxon>
        <taxon>Desulfovibrionales</taxon>
        <taxon>Desulfovibrionaceae</taxon>
        <taxon>Mailhella</taxon>
    </lineage>
</organism>
<dbReference type="InterPro" id="IPR013766">
    <property type="entry name" value="Thioredoxin_domain"/>
</dbReference>
<dbReference type="CDD" id="cd02966">
    <property type="entry name" value="TlpA_like_family"/>
    <property type="match status" value="1"/>
</dbReference>
<evidence type="ECO:0000313" key="4">
    <source>
        <dbReference type="EMBL" id="HJA08964.1"/>
    </source>
</evidence>
<dbReference type="Pfam" id="PF00578">
    <property type="entry name" value="AhpC-TSA"/>
    <property type="match status" value="1"/>
</dbReference>
<evidence type="ECO:0000313" key="5">
    <source>
        <dbReference type="Proteomes" id="UP000824225"/>
    </source>
</evidence>
<dbReference type="InterPro" id="IPR017937">
    <property type="entry name" value="Thioredoxin_CS"/>
</dbReference>
<dbReference type="SUPFAM" id="SSF52833">
    <property type="entry name" value="Thioredoxin-like"/>
    <property type="match status" value="1"/>
</dbReference>
<evidence type="ECO:0000259" key="3">
    <source>
        <dbReference type="PROSITE" id="PS51352"/>
    </source>
</evidence>
<proteinExistence type="predicted"/>
<dbReference type="Gene3D" id="3.40.30.10">
    <property type="entry name" value="Glutaredoxin"/>
    <property type="match status" value="1"/>
</dbReference>
<feature type="chain" id="PRO_5039446612" evidence="2">
    <location>
        <begin position="23"/>
        <end position="155"/>
    </location>
</feature>
<dbReference type="PANTHER" id="PTHR42852">
    <property type="entry name" value="THIOL:DISULFIDE INTERCHANGE PROTEIN DSBE"/>
    <property type="match status" value="1"/>
</dbReference>
<keyword evidence="2" id="KW-0732">Signal</keyword>
<dbReference type="Proteomes" id="UP000824225">
    <property type="component" value="Unassembled WGS sequence"/>
</dbReference>
<accession>A0A9D2HEC9</accession>
<dbReference type="InterPro" id="IPR050553">
    <property type="entry name" value="Thioredoxin_ResA/DsbE_sf"/>
</dbReference>
<reference evidence="4" key="2">
    <citation type="submission" date="2021-04" db="EMBL/GenBank/DDBJ databases">
        <authorList>
            <person name="Gilroy R."/>
        </authorList>
    </citation>
    <scope>NUCLEOTIDE SEQUENCE</scope>
    <source>
        <strain evidence="4">CHK186-16707</strain>
    </source>
</reference>
<keyword evidence="1" id="KW-0676">Redox-active center</keyword>
<dbReference type="PANTHER" id="PTHR42852:SF13">
    <property type="entry name" value="PROTEIN DIPZ"/>
    <property type="match status" value="1"/>
</dbReference>
<dbReference type="InterPro" id="IPR036249">
    <property type="entry name" value="Thioredoxin-like_sf"/>
</dbReference>
<feature type="signal peptide" evidence="2">
    <location>
        <begin position="1"/>
        <end position="22"/>
    </location>
</feature>
<feature type="domain" description="Thioredoxin" evidence="3">
    <location>
        <begin position="12"/>
        <end position="152"/>
    </location>
</feature>
<dbReference type="AlphaFoldDB" id="A0A9D2HEC9"/>